<protein>
    <submittedName>
        <fullName evidence="1">Uncharacterized protein</fullName>
    </submittedName>
</protein>
<name>A0A0C3MGS0_9AGAM</name>
<reference evidence="2" key="2">
    <citation type="submission" date="2015-01" db="EMBL/GenBank/DDBJ databases">
        <title>Evolutionary Origins and Diversification of the Mycorrhizal Mutualists.</title>
        <authorList>
            <consortium name="DOE Joint Genome Institute"/>
            <consortium name="Mycorrhizal Genomics Consortium"/>
            <person name="Kohler A."/>
            <person name="Kuo A."/>
            <person name="Nagy L.G."/>
            <person name="Floudas D."/>
            <person name="Copeland A."/>
            <person name="Barry K.W."/>
            <person name="Cichocki N."/>
            <person name="Veneault-Fourrey C."/>
            <person name="LaButti K."/>
            <person name="Lindquist E.A."/>
            <person name="Lipzen A."/>
            <person name="Lundell T."/>
            <person name="Morin E."/>
            <person name="Murat C."/>
            <person name="Riley R."/>
            <person name="Ohm R."/>
            <person name="Sun H."/>
            <person name="Tunlid A."/>
            <person name="Henrissat B."/>
            <person name="Grigoriev I.V."/>
            <person name="Hibbett D.S."/>
            <person name="Martin F."/>
        </authorList>
    </citation>
    <scope>NUCLEOTIDE SEQUENCE [LARGE SCALE GENOMIC DNA]</scope>
    <source>
        <strain evidence="2">MUT 4182</strain>
    </source>
</reference>
<dbReference type="HOGENOM" id="CLU_790347_0_0_1"/>
<evidence type="ECO:0000313" key="1">
    <source>
        <dbReference type="EMBL" id="KIO32882.1"/>
    </source>
</evidence>
<dbReference type="STRING" id="1051891.A0A0C3MGS0"/>
<dbReference type="EMBL" id="KN822952">
    <property type="protein sequence ID" value="KIO32882.1"/>
    <property type="molecule type" value="Genomic_DNA"/>
</dbReference>
<proteinExistence type="predicted"/>
<dbReference type="Proteomes" id="UP000054248">
    <property type="component" value="Unassembled WGS sequence"/>
</dbReference>
<dbReference type="AlphaFoldDB" id="A0A0C3MGS0"/>
<keyword evidence="2" id="KW-1185">Reference proteome</keyword>
<reference evidence="1 2" key="1">
    <citation type="submission" date="2014-04" db="EMBL/GenBank/DDBJ databases">
        <authorList>
            <consortium name="DOE Joint Genome Institute"/>
            <person name="Kuo A."/>
            <person name="Girlanda M."/>
            <person name="Perotto S."/>
            <person name="Kohler A."/>
            <person name="Nagy L.G."/>
            <person name="Floudas D."/>
            <person name="Copeland A."/>
            <person name="Barry K.W."/>
            <person name="Cichocki N."/>
            <person name="Veneault-Fourrey C."/>
            <person name="LaButti K."/>
            <person name="Lindquist E.A."/>
            <person name="Lipzen A."/>
            <person name="Lundell T."/>
            <person name="Morin E."/>
            <person name="Murat C."/>
            <person name="Sun H."/>
            <person name="Tunlid A."/>
            <person name="Henrissat B."/>
            <person name="Grigoriev I.V."/>
            <person name="Hibbett D.S."/>
            <person name="Martin F."/>
            <person name="Nordberg H.P."/>
            <person name="Cantor M.N."/>
            <person name="Hua S.X."/>
        </authorList>
    </citation>
    <scope>NUCLEOTIDE SEQUENCE [LARGE SCALE GENOMIC DNA]</scope>
    <source>
        <strain evidence="1 2">MUT 4182</strain>
    </source>
</reference>
<dbReference type="OrthoDB" id="3264224at2759"/>
<evidence type="ECO:0000313" key="2">
    <source>
        <dbReference type="Proteomes" id="UP000054248"/>
    </source>
</evidence>
<gene>
    <name evidence="1" type="ORF">M407DRAFT_96596</name>
</gene>
<sequence length="351" mass="39652">MTSYIRCLALAIGKVVPEQLAGEITEESRYRPIAADLPDQPVHPLPYQEPPTIDLRRAIQQLQVFCATDGRTLSPADEIQTVHSLYPESWTAKSESVCDWGRVYHDLNPVGEEPKAGQELSSLWRFMDLVSVADAHMNRRPERVLEALTIDRYQDGPDDEIGHRILRKWPSSEVDASTFYAKDEEITLESLVVARGYLEEKGLGAFYRRGTCRELDNEVDSDKLLGRTSSVPFDCEWLYKARADHQRLLVGFLDEVLQTPDVPLLPRPAMILDYVPYVQEMVRVDDELEVLAKAVREGGADDLMGVFSSRRRGVAQRQSLRIGARVPPTHERYISLGADGLHAARESRLVV</sequence>
<accession>A0A0C3MGS0</accession>
<organism evidence="1 2">
    <name type="scientific">Tulasnella calospora MUT 4182</name>
    <dbReference type="NCBI Taxonomy" id="1051891"/>
    <lineage>
        <taxon>Eukaryota</taxon>
        <taxon>Fungi</taxon>
        <taxon>Dikarya</taxon>
        <taxon>Basidiomycota</taxon>
        <taxon>Agaricomycotina</taxon>
        <taxon>Agaricomycetes</taxon>
        <taxon>Cantharellales</taxon>
        <taxon>Tulasnellaceae</taxon>
        <taxon>Tulasnella</taxon>
    </lineage>
</organism>